<keyword evidence="7" id="KW-0812">Transmembrane</keyword>
<keyword evidence="10" id="KW-1185">Reference proteome</keyword>
<evidence type="ECO:0000256" key="7">
    <source>
        <dbReference type="SAM" id="Phobius"/>
    </source>
</evidence>
<dbReference type="FunFam" id="2.60.40.10:FF:000142">
    <property type="entry name" value="V-set domain-containing T-cell activation inhibitor 1"/>
    <property type="match status" value="1"/>
</dbReference>
<protein>
    <recommendedName>
        <fullName evidence="8">Ig-like domain-containing protein</fullName>
    </recommendedName>
</protein>
<dbReference type="Ensembl" id="ENSCCET00000028595.1">
    <property type="protein sequence ID" value="ENSCCEP00000018723.1"/>
    <property type="gene ID" value="ENSCCEG00000017121.1"/>
</dbReference>
<feature type="transmembrane region" description="Helical" evidence="7">
    <location>
        <begin position="12"/>
        <end position="36"/>
    </location>
</feature>
<dbReference type="GO" id="GO:0005102">
    <property type="term" value="F:signaling receptor binding"/>
    <property type="evidence" value="ECO:0007669"/>
    <property type="project" value="TreeGrafter"/>
</dbReference>
<organism evidence="9 10">
    <name type="scientific">Cyanistes caeruleus</name>
    <name type="common">Eurasian blue tit</name>
    <name type="synonym">Parus caeruleus</name>
    <dbReference type="NCBI Taxonomy" id="156563"/>
    <lineage>
        <taxon>Eukaryota</taxon>
        <taxon>Metazoa</taxon>
        <taxon>Chordata</taxon>
        <taxon>Craniata</taxon>
        <taxon>Vertebrata</taxon>
        <taxon>Euteleostomi</taxon>
        <taxon>Archelosauria</taxon>
        <taxon>Archosauria</taxon>
        <taxon>Dinosauria</taxon>
        <taxon>Saurischia</taxon>
        <taxon>Theropoda</taxon>
        <taxon>Coelurosauria</taxon>
        <taxon>Aves</taxon>
        <taxon>Neognathae</taxon>
        <taxon>Neoaves</taxon>
        <taxon>Telluraves</taxon>
        <taxon>Australaves</taxon>
        <taxon>Passeriformes</taxon>
        <taxon>Paridae</taxon>
        <taxon>Cyanistes</taxon>
    </lineage>
</organism>
<dbReference type="AlphaFoldDB" id="A0A8C0V5C3"/>
<evidence type="ECO:0000256" key="5">
    <source>
        <dbReference type="ARBA" id="ARBA00023180"/>
    </source>
</evidence>
<dbReference type="GO" id="GO:1903037">
    <property type="term" value="P:regulation of leukocyte cell-cell adhesion"/>
    <property type="evidence" value="ECO:0007669"/>
    <property type="project" value="UniProtKB-ARBA"/>
</dbReference>
<dbReference type="GO" id="GO:0009897">
    <property type="term" value="C:external side of plasma membrane"/>
    <property type="evidence" value="ECO:0007669"/>
    <property type="project" value="TreeGrafter"/>
</dbReference>
<evidence type="ECO:0000313" key="9">
    <source>
        <dbReference type="Ensembl" id="ENSCCEP00000018723.1"/>
    </source>
</evidence>
<evidence type="ECO:0000256" key="1">
    <source>
        <dbReference type="ARBA" id="ARBA00004370"/>
    </source>
</evidence>
<dbReference type="PANTHER" id="PTHR24100:SF148">
    <property type="entry name" value="SELECTION AND UPKEEP OF INTRAEPITHELIAL T-CELLS PROTEIN 10-RELATED"/>
    <property type="match status" value="1"/>
</dbReference>
<dbReference type="GO" id="GO:0001817">
    <property type="term" value="P:regulation of cytokine production"/>
    <property type="evidence" value="ECO:0007669"/>
    <property type="project" value="TreeGrafter"/>
</dbReference>
<keyword evidence="2" id="KW-0732">Signal</keyword>
<evidence type="ECO:0000259" key="8">
    <source>
        <dbReference type="PROSITE" id="PS50835"/>
    </source>
</evidence>
<dbReference type="InterPro" id="IPR036179">
    <property type="entry name" value="Ig-like_dom_sf"/>
</dbReference>
<feature type="domain" description="Ig-like" evidence="8">
    <location>
        <begin position="37"/>
        <end position="135"/>
    </location>
</feature>
<dbReference type="PROSITE" id="PS50835">
    <property type="entry name" value="IG_LIKE"/>
    <property type="match status" value="1"/>
</dbReference>
<dbReference type="SUPFAM" id="SSF48726">
    <property type="entry name" value="Immunoglobulin"/>
    <property type="match status" value="1"/>
</dbReference>
<sequence length="203" mass="22979">QMCGDRVIAKDIYLAVWIMLFLLLSCQLGTTCHAFVGETVVLPCTTTPPGEPTLSKSMLYWQIGTNLVHFFKNGQDSLDGQDEKFHGRTSLFLDQMKHGNLSLKISNVQLQDDAEYSCIYRQTDTSQGQNFLLISHVQPLRGITSIFKTIFHSVSFCSLLLLEVYVRKKSPLLSFSTSGLLKARHLPLHPPFEETLRNNVPRF</sequence>
<evidence type="ECO:0000313" key="10">
    <source>
        <dbReference type="Proteomes" id="UP000694410"/>
    </source>
</evidence>
<keyword evidence="4" id="KW-1015">Disulfide bond</keyword>
<dbReference type="InterPro" id="IPR003599">
    <property type="entry name" value="Ig_sub"/>
</dbReference>
<keyword evidence="3 7" id="KW-0472">Membrane</keyword>
<dbReference type="InterPro" id="IPR013106">
    <property type="entry name" value="Ig_V-set"/>
</dbReference>
<keyword evidence="6" id="KW-0393">Immunoglobulin domain</keyword>
<evidence type="ECO:0000256" key="4">
    <source>
        <dbReference type="ARBA" id="ARBA00023157"/>
    </source>
</evidence>
<keyword evidence="7" id="KW-1133">Transmembrane helix</keyword>
<dbReference type="GO" id="GO:0050852">
    <property type="term" value="P:T cell receptor signaling pathway"/>
    <property type="evidence" value="ECO:0007669"/>
    <property type="project" value="TreeGrafter"/>
</dbReference>
<reference evidence="9" key="2">
    <citation type="submission" date="2025-09" db="UniProtKB">
        <authorList>
            <consortium name="Ensembl"/>
        </authorList>
    </citation>
    <scope>IDENTIFICATION</scope>
</reference>
<dbReference type="InterPro" id="IPR007110">
    <property type="entry name" value="Ig-like_dom"/>
</dbReference>
<accession>A0A8C0V5C3</accession>
<dbReference type="GO" id="GO:0050863">
    <property type="term" value="P:regulation of T cell activation"/>
    <property type="evidence" value="ECO:0007669"/>
    <property type="project" value="UniProtKB-ARBA"/>
</dbReference>
<evidence type="ECO:0000256" key="6">
    <source>
        <dbReference type="ARBA" id="ARBA00023319"/>
    </source>
</evidence>
<keyword evidence="5" id="KW-0325">Glycoprotein</keyword>
<dbReference type="SMART" id="SM00409">
    <property type="entry name" value="IG"/>
    <property type="match status" value="1"/>
</dbReference>
<evidence type="ECO:0000256" key="2">
    <source>
        <dbReference type="ARBA" id="ARBA00022729"/>
    </source>
</evidence>
<dbReference type="InterPro" id="IPR013783">
    <property type="entry name" value="Ig-like_fold"/>
</dbReference>
<evidence type="ECO:0000256" key="3">
    <source>
        <dbReference type="ARBA" id="ARBA00023136"/>
    </source>
</evidence>
<dbReference type="InterPro" id="IPR050504">
    <property type="entry name" value="IgSF_BTN/MOG"/>
</dbReference>
<proteinExistence type="predicted"/>
<comment type="subcellular location">
    <subcellularLocation>
        <location evidence="1">Membrane</location>
    </subcellularLocation>
</comment>
<dbReference type="PANTHER" id="PTHR24100">
    <property type="entry name" value="BUTYROPHILIN"/>
    <property type="match status" value="1"/>
</dbReference>
<reference evidence="9" key="1">
    <citation type="submission" date="2025-08" db="UniProtKB">
        <authorList>
            <consortium name="Ensembl"/>
        </authorList>
    </citation>
    <scope>IDENTIFICATION</scope>
</reference>
<dbReference type="Proteomes" id="UP000694410">
    <property type="component" value="Unplaced"/>
</dbReference>
<name>A0A8C0V5C3_CYACU</name>
<dbReference type="Gene3D" id="2.60.40.10">
    <property type="entry name" value="Immunoglobulins"/>
    <property type="match status" value="1"/>
</dbReference>
<dbReference type="Pfam" id="PF07686">
    <property type="entry name" value="V-set"/>
    <property type="match status" value="1"/>
</dbReference>